<dbReference type="EC" id="3.6.4.13" evidence="1"/>
<dbReference type="CDD" id="cd18791">
    <property type="entry name" value="SF2_C_RHA"/>
    <property type="match status" value="1"/>
</dbReference>
<keyword evidence="7" id="KW-0508">mRNA splicing</keyword>
<feature type="compositionally biased region" description="Basic and acidic residues" evidence="10">
    <location>
        <begin position="315"/>
        <end position="325"/>
    </location>
</feature>
<dbReference type="Pfam" id="PF00271">
    <property type="entry name" value="Helicase_C"/>
    <property type="match status" value="1"/>
</dbReference>
<evidence type="ECO:0000259" key="11">
    <source>
        <dbReference type="PROSITE" id="PS51192"/>
    </source>
</evidence>
<organism evidence="13 14">
    <name type="scientific">Candidula unifasciata</name>
    <dbReference type="NCBI Taxonomy" id="100452"/>
    <lineage>
        <taxon>Eukaryota</taxon>
        <taxon>Metazoa</taxon>
        <taxon>Spiralia</taxon>
        <taxon>Lophotrochozoa</taxon>
        <taxon>Mollusca</taxon>
        <taxon>Gastropoda</taxon>
        <taxon>Heterobranchia</taxon>
        <taxon>Euthyneura</taxon>
        <taxon>Panpulmonata</taxon>
        <taxon>Eupulmonata</taxon>
        <taxon>Stylommatophora</taxon>
        <taxon>Helicina</taxon>
        <taxon>Helicoidea</taxon>
        <taxon>Geomitridae</taxon>
        <taxon>Candidula</taxon>
    </lineage>
</organism>
<dbReference type="InterPro" id="IPR027417">
    <property type="entry name" value="P-loop_NTPase"/>
</dbReference>
<dbReference type="Proteomes" id="UP000678393">
    <property type="component" value="Unassembled WGS sequence"/>
</dbReference>
<dbReference type="GO" id="GO:0006397">
    <property type="term" value="P:mRNA processing"/>
    <property type="evidence" value="ECO:0007669"/>
    <property type="project" value="UniProtKB-KW"/>
</dbReference>
<dbReference type="Gene3D" id="3.40.50.300">
    <property type="entry name" value="P-loop containing nucleotide triphosphate hydrolases"/>
    <property type="match status" value="2"/>
</dbReference>
<dbReference type="FunFam" id="3.40.50.300:FF:000313">
    <property type="entry name" value="Pre-mRNA-splicing factor ATP-dependent RNA helicase PRP16"/>
    <property type="match status" value="1"/>
</dbReference>
<feature type="compositionally biased region" description="Basic and acidic residues" evidence="10">
    <location>
        <begin position="245"/>
        <end position="291"/>
    </location>
</feature>
<feature type="region of interest" description="Disordered" evidence="10">
    <location>
        <begin position="353"/>
        <end position="391"/>
    </location>
</feature>
<dbReference type="SMART" id="SM00847">
    <property type="entry name" value="HA2"/>
    <property type="match status" value="1"/>
</dbReference>
<dbReference type="Pfam" id="PF04408">
    <property type="entry name" value="WHD_HA2"/>
    <property type="match status" value="1"/>
</dbReference>
<dbReference type="PANTHER" id="PTHR18934">
    <property type="entry name" value="ATP-DEPENDENT RNA HELICASE"/>
    <property type="match status" value="1"/>
</dbReference>
<keyword evidence="4" id="KW-0378">Hydrolase</keyword>
<name>A0A8S3ZLA4_9EUPU</name>
<keyword evidence="14" id="KW-1185">Reference proteome</keyword>
<feature type="compositionally biased region" description="Basic and acidic residues" evidence="10">
    <location>
        <begin position="138"/>
        <end position="148"/>
    </location>
</feature>
<evidence type="ECO:0000256" key="4">
    <source>
        <dbReference type="ARBA" id="ARBA00022801"/>
    </source>
</evidence>
<feature type="compositionally biased region" description="Acidic residues" evidence="10">
    <location>
        <begin position="84"/>
        <end position="95"/>
    </location>
</feature>
<dbReference type="PROSITE" id="PS00690">
    <property type="entry name" value="DEAH_ATP_HELICASE"/>
    <property type="match status" value="1"/>
</dbReference>
<gene>
    <name evidence="13" type="ORF">CUNI_LOCUS14018</name>
</gene>
<feature type="compositionally biased region" description="Polar residues" evidence="10">
    <location>
        <begin position="1209"/>
        <end position="1220"/>
    </location>
</feature>
<accession>A0A8S3ZLA4</accession>
<feature type="compositionally biased region" description="Basic and acidic residues" evidence="10">
    <location>
        <begin position="103"/>
        <end position="117"/>
    </location>
</feature>
<dbReference type="FunFam" id="1.20.120.1080:FF:000001">
    <property type="entry name" value="Pre-mRNA-splicing factor ATP-dependent RNA helicase"/>
    <property type="match status" value="1"/>
</dbReference>
<evidence type="ECO:0000256" key="1">
    <source>
        <dbReference type="ARBA" id="ARBA00012552"/>
    </source>
</evidence>
<dbReference type="InterPro" id="IPR014001">
    <property type="entry name" value="Helicase_ATP-bd"/>
</dbReference>
<feature type="region of interest" description="Disordered" evidence="10">
    <location>
        <begin position="1203"/>
        <end position="1243"/>
    </location>
</feature>
<evidence type="ECO:0000256" key="6">
    <source>
        <dbReference type="ARBA" id="ARBA00022840"/>
    </source>
</evidence>
<evidence type="ECO:0000256" key="7">
    <source>
        <dbReference type="ARBA" id="ARBA00023187"/>
    </source>
</evidence>
<feature type="compositionally biased region" description="Basic and acidic residues" evidence="10">
    <location>
        <begin position="368"/>
        <end position="379"/>
    </location>
</feature>
<dbReference type="PROSITE" id="PS51192">
    <property type="entry name" value="HELICASE_ATP_BIND_1"/>
    <property type="match status" value="1"/>
</dbReference>
<keyword evidence="6" id="KW-0067">ATP-binding</keyword>
<comment type="caution">
    <text evidence="13">The sequence shown here is derived from an EMBL/GenBank/DDBJ whole genome shotgun (WGS) entry which is preliminary data.</text>
</comment>
<dbReference type="SMART" id="SM00490">
    <property type="entry name" value="HELICc"/>
    <property type="match status" value="1"/>
</dbReference>
<feature type="region of interest" description="Disordered" evidence="10">
    <location>
        <begin position="1"/>
        <end position="46"/>
    </location>
</feature>
<proteinExistence type="inferred from homology"/>
<dbReference type="SMART" id="SM00487">
    <property type="entry name" value="DEXDc"/>
    <property type="match status" value="1"/>
</dbReference>
<keyword evidence="5" id="KW-0347">Helicase</keyword>
<evidence type="ECO:0000256" key="10">
    <source>
        <dbReference type="SAM" id="MobiDB-lite"/>
    </source>
</evidence>
<evidence type="ECO:0000256" key="3">
    <source>
        <dbReference type="ARBA" id="ARBA00022741"/>
    </source>
</evidence>
<dbReference type="Pfam" id="PF00270">
    <property type="entry name" value="DEAD"/>
    <property type="match status" value="1"/>
</dbReference>
<dbReference type="AlphaFoldDB" id="A0A8S3ZLA4"/>
<feature type="region of interest" description="Disordered" evidence="10">
    <location>
        <begin position="64"/>
        <end position="334"/>
    </location>
</feature>
<dbReference type="Pfam" id="PF21010">
    <property type="entry name" value="HA2_C"/>
    <property type="match status" value="1"/>
</dbReference>
<dbReference type="SUPFAM" id="SSF52540">
    <property type="entry name" value="P-loop containing nucleoside triphosphate hydrolases"/>
    <property type="match status" value="1"/>
</dbReference>
<dbReference type="PROSITE" id="PS51194">
    <property type="entry name" value="HELICASE_CTER"/>
    <property type="match status" value="1"/>
</dbReference>
<dbReference type="InterPro" id="IPR011545">
    <property type="entry name" value="DEAD/DEAH_box_helicase_dom"/>
</dbReference>
<dbReference type="GO" id="GO:0008380">
    <property type="term" value="P:RNA splicing"/>
    <property type="evidence" value="ECO:0007669"/>
    <property type="project" value="UniProtKB-KW"/>
</dbReference>
<feature type="domain" description="Helicase ATP-binding" evidence="11">
    <location>
        <begin position="560"/>
        <end position="723"/>
    </location>
</feature>
<reference evidence="13" key="1">
    <citation type="submission" date="2021-04" db="EMBL/GenBank/DDBJ databases">
        <authorList>
            <consortium name="Molecular Ecology Group"/>
        </authorList>
    </citation>
    <scope>NUCLEOTIDE SEQUENCE</scope>
</reference>
<evidence type="ECO:0000313" key="14">
    <source>
        <dbReference type="Proteomes" id="UP000678393"/>
    </source>
</evidence>
<protein>
    <recommendedName>
        <fullName evidence="1">RNA helicase</fullName>
        <ecNumber evidence="1">3.6.4.13</ecNumber>
    </recommendedName>
</protein>
<evidence type="ECO:0000256" key="8">
    <source>
        <dbReference type="ARBA" id="ARBA00038040"/>
    </source>
</evidence>
<keyword evidence="3" id="KW-0547">Nucleotide-binding</keyword>
<dbReference type="InterPro" id="IPR011709">
    <property type="entry name" value="DEAD-box_helicase_OB_fold"/>
</dbReference>
<dbReference type="PANTHER" id="PTHR18934:SF91">
    <property type="entry name" value="PRE-MRNA-SPLICING FACTOR ATP-DEPENDENT RNA HELICASE PRP16"/>
    <property type="match status" value="1"/>
</dbReference>
<comment type="catalytic activity">
    <reaction evidence="9">
        <text>ATP + H2O = ADP + phosphate + H(+)</text>
        <dbReference type="Rhea" id="RHEA:13065"/>
        <dbReference type="ChEBI" id="CHEBI:15377"/>
        <dbReference type="ChEBI" id="CHEBI:15378"/>
        <dbReference type="ChEBI" id="CHEBI:30616"/>
        <dbReference type="ChEBI" id="CHEBI:43474"/>
        <dbReference type="ChEBI" id="CHEBI:456216"/>
        <dbReference type="EC" id="3.6.4.13"/>
    </reaction>
</comment>
<evidence type="ECO:0000259" key="12">
    <source>
        <dbReference type="PROSITE" id="PS51194"/>
    </source>
</evidence>
<keyword evidence="2" id="KW-0507">mRNA processing</keyword>
<dbReference type="InterPro" id="IPR007502">
    <property type="entry name" value="Helicase-assoc_dom"/>
</dbReference>
<comment type="similarity">
    <text evidence="8">Belongs to the DEAD box helicase family. DEAH subfamily. PRP16 sub-subfamily.</text>
</comment>
<evidence type="ECO:0000313" key="13">
    <source>
        <dbReference type="EMBL" id="CAG5128460.1"/>
    </source>
</evidence>
<dbReference type="GO" id="GO:0016787">
    <property type="term" value="F:hydrolase activity"/>
    <property type="evidence" value="ECO:0007669"/>
    <property type="project" value="UniProtKB-KW"/>
</dbReference>
<dbReference type="InterPro" id="IPR001650">
    <property type="entry name" value="Helicase_C-like"/>
</dbReference>
<feature type="compositionally biased region" description="Basic and acidic residues" evidence="10">
    <location>
        <begin position="155"/>
        <end position="220"/>
    </location>
</feature>
<evidence type="ECO:0000256" key="2">
    <source>
        <dbReference type="ARBA" id="ARBA00022664"/>
    </source>
</evidence>
<dbReference type="CDD" id="cd17983">
    <property type="entry name" value="DEXHc_DHX38"/>
    <property type="match status" value="1"/>
</dbReference>
<sequence length="1243" mass="142570">MASFDLDEDIHRLEGTSGNESGGLVIMKKGPSGDDGASHAFKKPDVPRVSLLGLDKLSAAKRELQSEAADLTPKRSKVISYRNDEEDDVEEEDEDKYSRKKYRDKERHYRQPREESPSHPGGVSSAARERVKKHHRDKERGLKVSSSDKKKKRYSDREYHRKRDRDSERSSRRSDGSERSSRSERSERGSRDWEETPDSRRYRNYRDEVPSPNIKVKDTPSRSSWDDDDLPTPKSAWDLPTPDLNKGRSGDRSKKTDNGDRLKDSRHSRGSERSDRRDKSDYKSKQRDDFTPKATPTYKYNEWMKDKKKIQYTPKDNEKPGKENILDFESEEDRLEWENEQKRLDREWYNLDEGYDDEHNPFSGTSKEYTKKKEEELEQRKKKRMSAQQRQINKDNELWETNRMLRSGVVARVNFDEDFDDENEARVHLQVLNIVPPFLDGRIVFTKQPEPVIPLRDATSDMALVSRKGCAVVRLHREQKERKKAQKKEWELAGTNIGNIMGIKKKEDDENVDESHYKDDHKFADVMKDKNEAVSEFALKMSYREQRQFLPIFAVRNQLLNVIRDNNVIIIVGETGSGKTTQLTQYLHEDGYTRLGMIGCTQPRRVAAMSVAKRVAEEMNIKLGEEVGYAIRFEDCTSEKTLIKYMTDGILLRESLRESDLDNYSAIIMDEAHERSLNTDVLFGLLRNVVARRHDLKLIVTSATMDASKFALFFGNVPVYTIPGRTFPVDVMYAKNPQEDYVDAAVKQTLQVHLGGLPGDILIFMPGQEDIEVTCELISERLGELEEAPPLAILPIYSQLPSDLQAKIFQKAPDGVRKCVVATNIAETSLTVDGIMFVIDSGYCKLKVYNPKIGMDALQIFPISQANANQRSGRAGRTGPGQAYRLYTQRQYKDELLVTTVPEIQRTNLANVVLLLKSLGVQDLLHFHFMDPPPEDNILNSMYQLWILGALDNTGALTPLGRSMVEFPLDPALSKMLIVSVDMGCSADVLTIVSMLSVPAIFYRPKGREEDSDAAREKFMVPESDHLTFLNVYQQWKRNGYSSTWCNEHFIHAKAMRKVREVQSQLREIVEQQKMELVSCGAEWDVIRKCICSAYFHQAARLKGLGEYVNTRTGMPCHLHPTSALFGMGYTPDYIVYHELVMTSKEYMQCVTAVDGHWLAELGPMFYSIKDASKSRQERKRQEVEEMQAMEDEMKRAEELIKARKEQQGRTPMSVRSSKIVTPGQRDPGTPASTPRRTPKFGL</sequence>
<dbReference type="Pfam" id="PF07717">
    <property type="entry name" value="OB_NTP_bind"/>
    <property type="match status" value="1"/>
</dbReference>
<dbReference type="GO" id="GO:0034458">
    <property type="term" value="F:3'-5' RNA helicase activity"/>
    <property type="evidence" value="ECO:0007669"/>
    <property type="project" value="TreeGrafter"/>
</dbReference>
<dbReference type="FunFam" id="3.40.50.300:FF:000007">
    <property type="entry name" value="Pre-mRNA-splicing factor ATP-dependent RNA helicase"/>
    <property type="match status" value="1"/>
</dbReference>
<dbReference type="InterPro" id="IPR002464">
    <property type="entry name" value="DNA/RNA_helicase_DEAH_CS"/>
</dbReference>
<dbReference type="GO" id="GO:0003723">
    <property type="term" value="F:RNA binding"/>
    <property type="evidence" value="ECO:0007669"/>
    <property type="project" value="TreeGrafter"/>
</dbReference>
<dbReference type="GO" id="GO:0005524">
    <property type="term" value="F:ATP binding"/>
    <property type="evidence" value="ECO:0007669"/>
    <property type="project" value="UniProtKB-KW"/>
</dbReference>
<evidence type="ECO:0000256" key="9">
    <source>
        <dbReference type="ARBA" id="ARBA00047984"/>
    </source>
</evidence>
<evidence type="ECO:0000256" key="5">
    <source>
        <dbReference type="ARBA" id="ARBA00022806"/>
    </source>
</evidence>
<dbReference type="EMBL" id="CAJHNH020003079">
    <property type="protein sequence ID" value="CAG5128460.1"/>
    <property type="molecule type" value="Genomic_DNA"/>
</dbReference>
<dbReference type="InterPro" id="IPR048333">
    <property type="entry name" value="HA2_WH"/>
</dbReference>
<dbReference type="Gene3D" id="1.20.120.1080">
    <property type="match status" value="1"/>
</dbReference>
<dbReference type="OrthoDB" id="10253254at2759"/>
<feature type="domain" description="Helicase C-terminal" evidence="12">
    <location>
        <begin position="745"/>
        <end position="920"/>
    </location>
</feature>